<keyword evidence="5" id="KW-1185">Reference proteome</keyword>
<evidence type="ECO:0000259" key="3">
    <source>
        <dbReference type="SMART" id="SM01119"/>
    </source>
</evidence>
<dbReference type="InterPro" id="IPR001608">
    <property type="entry name" value="Ala_racemase_N"/>
</dbReference>
<name>A0A7C9KMI4_9SPHN</name>
<sequence>MQPLADFLARVTPPQTPALVIRRAALDANLAAMQAACSAGGVRLRSHGKMHKCAALGQLQVAHGAIGLCCQTVGEAEIYAATGIADLMITAPTPPWGWPRLAALASATRISAVIDSHQQLANAVASGGRFDLFVDIDPGFHRAGVAIADAPALAAAIANAPNMRFGGIQGYAGHLQHAPNHDNGRAAANAAFTAQLRALVAELGAAGLPPPQVSGGGTGTYSLDIAGGVFTEIQAGSYALMDVDYTNAGAGEGEWPFQPALFLAATVVSANHVPLVTCDAGLKAFHSDGPPPRVVAGAAPGSRWRSMGDEHGAITHPGFADRLAAGESVASIDATSGRPADTPREGAIVWLQPGHVDPTVALHDAYWVADEAGHLQRWAIDARRTS</sequence>
<dbReference type="Proteomes" id="UP000481327">
    <property type="component" value="Unassembled WGS sequence"/>
</dbReference>
<dbReference type="Pfam" id="PF01168">
    <property type="entry name" value="Ala_racemase_N"/>
    <property type="match status" value="1"/>
</dbReference>
<dbReference type="Gene3D" id="2.40.37.20">
    <property type="entry name" value="D-serine dehydratase-like domain"/>
    <property type="match status" value="1"/>
</dbReference>
<dbReference type="OrthoDB" id="9772497at2"/>
<evidence type="ECO:0000313" key="4">
    <source>
        <dbReference type="EMBL" id="MQT17863.1"/>
    </source>
</evidence>
<dbReference type="InterPro" id="IPR029066">
    <property type="entry name" value="PLP-binding_barrel"/>
</dbReference>
<proteinExistence type="inferred from homology"/>
<dbReference type="Pfam" id="PF14031">
    <property type="entry name" value="D-ser_dehydrat"/>
    <property type="match status" value="1"/>
</dbReference>
<dbReference type="SUPFAM" id="SSF51419">
    <property type="entry name" value="PLP-binding barrel"/>
    <property type="match status" value="1"/>
</dbReference>
<feature type="domain" description="D-serine dehydratase-like" evidence="3">
    <location>
        <begin position="260"/>
        <end position="370"/>
    </location>
</feature>
<gene>
    <name evidence="4" type="ORF">F3168_11405</name>
</gene>
<dbReference type="EMBL" id="WIOL01000004">
    <property type="protein sequence ID" value="MQT17863.1"/>
    <property type="molecule type" value="Genomic_DNA"/>
</dbReference>
<dbReference type="GO" id="GO:0036088">
    <property type="term" value="P:D-serine catabolic process"/>
    <property type="evidence" value="ECO:0007669"/>
    <property type="project" value="TreeGrafter"/>
</dbReference>
<dbReference type="InterPro" id="IPR051466">
    <property type="entry name" value="D-amino_acid_metab_enzyme"/>
</dbReference>
<comment type="caution">
    <text evidence="4">The sequence shown here is derived from an EMBL/GenBank/DDBJ whole genome shotgun (WGS) entry which is preliminary data.</text>
</comment>
<reference evidence="4 5" key="1">
    <citation type="submission" date="2019-09" db="EMBL/GenBank/DDBJ databases">
        <title>Polymorphobacter sp. isolated from a lake in China.</title>
        <authorList>
            <person name="Liu Z."/>
        </authorList>
    </citation>
    <scope>NUCLEOTIDE SEQUENCE [LARGE SCALE GENOMIC DNA]</scope>
    <source>
        <strain evidence="4 5">D40P</strain>
    </source>
</reference>
<dbReference type="AlphaFoldDB" id="A0A7C9KMI4"/>
<dbReference type="InterPro" id="IPR042208">
    <property type="entry name" value="D-ser_dehydrat-like_sf"/>
</dbReference>
<dbReference type="InterPro" id="IPR026956">
    <property type="entry name" value="D-ser_dehydrat-like_dom"/>
</dbReference>
<evidence type="ECO:0000313" key="5">
    <source>
        <dbReference type="Proteomes" id="UP000481327"/>
    </source>
</evidence>
<dbReference type="PANTHER" id="PTHR28004">
    <property type="entry name" value="ZGC:162816-RELATED"/>
    <property type="match status" value="1"/>
</dbReference>
<evidence type="ECO:0000256" key="1">
    <source>
        <dbReference type="ARBA" id="ARBA00005323"/>
    </source>
</evidence>
<accession>A0A7C9KMI4</accession>
<dbReference type="RefSeq" id="WP_152578339.1">
    <property type="nucleotide sequence ID" value="NZ_JAATJI010000001.1"/>
</dbReference>
<evidence type="ECO:0000256" key="2">
    <source>
        <dbReference type="ARBA" id="ARBA00023239"/>
    </source>
</evidence>
<dbReference type="Gene3D" id="3.20.20.10">
    <property type="entry name" value="Alanine racemase"/>
    <property type="match status" value="1"/>
</dbReference>
<keyword evidence="2" id="KW-0456">Lyase</keyword>
<protein>
    <submittedName>
        <fullName evidence="4">DSD1 family PLP-dependent enzyme</fullName>
    </submittedName>
</protein>
<dbReference type="GO" id="GO:0008721">
    <property type="term" value="F:D-serine ammonia-lyase activity"/>
    <property type="evidence" value="ECO:0007669"/>
    <property type="project" value="TreeGrafter"/>
</dbReference>
<dbReference type="SMART" id="SM01119">
    <property type="entry name" value="D-ser_dehydrat"/>
    <property type="match status" value="1"/>
</dbReference>
<comment type="similarity">
    <text evidence="1">Belongs to the DSD1 family.</text>
</comment>
<organism evidence="4 5">
    <name type="scientific">Sandarakinorhabdus fusca</name>
    <dbReference type="NCBI Taxonomy" id="1439888"/>
    <lineage>
        <taxon>Bacteria</taxon>
        <taxon>Pseudomonadati</taxon>
        <taxon>Pseudomonadota</taxon>
        <taxon>Alphaproteobacteria</taxon>
        <taxon>Sphingomonadales</taxon>
        <taxon>Sphingosinicellaceae</taxon>
        <taxon>Sandarakinorhabdus</taxon>
    </lineage>
</organism>
<dbReference type="PANTHER" id="PTHR28004:SF2">
    <property type="entry name" value="D-SERINE DEHYDRATASE"/>
    <property type="match status" value="1"/>
</dbReference>